<keyword evidence="3" id="KW-0472">Membrane</keyword>
<dbReference type="PANTHER" id="PTHR31673">
    <property type="entry name" value="PROTEIN COBRA"/>
    <property type="match status" value="1"/>
</dbReference>
<keyword evidence="3" id="KW-0336">GPI-anchor</keyword>
<evidence type="ECO:0000256" key="1">
    <source>
        <dbReference type="ARBA" id="ARBA00004609"/>
    </source>
</evidence>
<keyword evidence="9" id="KW-1185">Reference proteome</keyword>
<proteinExistence type="inferred from homology"/>
<dbReference type="InterPro" id="IPR056900">
    <property type="entry name" value="COB_C"/>
</dbReference>
<keyword evidence="6" id="KW-0449">Lipoprotein</keyword>
<evidence type="ECO:0000313" key="9">
    <source>
        <dbReference type="Proteomes" id="UP000593560"/>
    </source>
</evidence>
<protein>
    <recommendedName>
        <fullName evidence="7">COBRA C-terminal domain-containing protein</fullName>
    </recommendedName>
</protein>
<dbReference type="Pfam" id="PF25079">
    <property type="entry name" value="COB_C"/>
    <property type="match status" value="1"/>
</dbReference>
<keyword evidence="4" id="KW-0732">Signal</keyword>
<accession>A0A7J9G2I8</accession>
<dbReference type="InterPro" id="IPR006918">
    <property type="entry name" value="COBRA_pln"/>
</dbReference>
<reference evidence="8 9" key="1">
    <citation type="journal article" date="2019" name="Genome Biol. Evol.">
        <title>Insights into the evolution of the New World diploid cottons (Gossypium, subgenus Houzingenia) based on genome sequencing.</title>
        <authorList>
            <person name="Grover C.E."/>
            <person name="Arick M.A. 2nd"/>
            <person name="Thrash A."/>
            <person name="Conover J.L."/>
            <person name="Sanders W.S."/>
            <person name="Peterson D.G."/>
            <person name="Frelichowski J.E."/>
            <person name="Scheffler J.A."/>
            <person name="Scheffler B.E."/>
            <person name="Wendel J.F."/>
        </authorList>
    </citation>
    <scope>NUCLEOTIDE SEQUENCE [LARGE SCALE GENOMIC DNA]</scope>
    <source>
        <strain evidence="8">0</strain>
        <tissue evidence="8">Leaf</tissue>
    </source>
</reference>
<evidence type="ECO:0000259" key="7">
    <source>
        <dbReference type="Pfam" id="PF25079"/>
    </source>
</evidence>
<comment type="caution">
    <text evidence="8">The sequence shown here is derived from an EMBL/GenBank/DDBJ whole genome shotgun (WGS) entry which is preliminary data.</text>
</comment>
<dbReference type="AlphaFoldDB" id="A0A7J9G2I8"/>
<evidence type="ECO:0000256" key="6">
    <source>
        <dbReference type="ARBA" id="ARBA00023288"/>
    </source>
</evidence>
<dbReference type="GO" id="GO:0052324">
    <property type="term" value="P:plant-type cell wall cellulose biosynthetic process"/>
    <property type="evidence" value="ECO:0007669"/>
    <property type="project" value="TreeGrafter"/>
</dbReference>
<gene>
    <name evidence="8" type="ORF">Gohar_016200</name>
</gene>
<dbReference type="OrthoDB" id="1884438at2759"/>
<name>A0A7J9G2I8_9ROSI</name>
<sequence length="112" mass="12177">MVQDPSNYAAIFVMKIGAVNSSDRFKMPGNFSFGVSGYTCGQPVRVPPSRYSSDSGRRWTQALGTWNITCMYSQFVASSSPQCCVSLSAFYNTTIVPCPKCSCSCHASKCVE</sequence>
<evidence type="ECO:0000256" key="4">
    <source>
        <dbReference type="ARBA" id="ARBA00022729"/>
    </source>
</evidence>
<feature type="domain" description="COBRA C-terminal" evidence="7">
    <location>
        <begin position="82"/>
        <end position="110"/>
    </location>
</feature>
<dbReference type="Proteomes" id="UP000593560">
    <property type="component" value="Unassembled WGS sequence"/>
</dbReference>
<evidence type="ECO:0000256" key="2">
    <source>
        <dbReference type="ARBA" id="ARBA00005507"/>
    </source>
</evidence>
<dbReference type="GO" id="GO:0098552">
    <property type="term" value="C:side of membrane"/>
    <property type="evidence" value="ECO:0007669"/>
    <property type="project" value="UniProtKB-KW"/>
</dbReference>
<organism evidence="8 9">
    <name type="scientific">Gossypium harknessii</name>
    <dbReference type="NCBI Taxonomy" id="34285"/>
    <lineage>
        <taxon>Eukaryota</taxon>
        <taxon>Viridiplantae</taxon>
        <taxon>Streptophyta</taxon>
        <taxon>Embryophyta</taxon>
        <taxon>Tracheophyta</taxon>
        <taxon>Spermatophyta</taxon>
        <taxon>Magnoliopsida</taxon>
        <taxon>eudicotyledons</taxon>
        <taxon>Gunneridae</taxon>
        <taxon>Pentapetalae</taxon>
        <taxon>rosids</taxon>
        <taxon>malvids</taxon>
        <taxon>Malvales</taxon>
        <taxon>Malvaceae</taxon>
        <taxon>Malvoideae</taxon>
        <taxon>Gossypium</taxon>
    </lineage>
</organism>
<keyword evidence="5" id="KW-0325">Glycoprotein</keyword>
<evidence type="ECO:0000256" key="3">
    <source>
        <dbReference type="ARBA" id="ARBA00022622"/>
    </source>
</evidence>
<comment type="similarity">
    <text evidence="2">Belongs to the COBRA family.</text>
</comment>
<dbReference type="GO" id="GO:0010215">
    <property type="term" value="P:cellulose microfibril organization"/>
    <property type="evidence" value="ECO:0007669"/>
    <property type="project" value="InterPro"/>
</dbReference>
<evidence type="ECO:0000256" key="5">
    <source>
        <dbReference type="ARBA" id="ARBA00023180"/>
    </source>
</evidence>
<dbReference type="Pfam" id="PF04833">
    <property type="entry name" value="COBRA"/>
    <property type="match status" value="1"/>
</dbReference>
<dbReference type="EMBL" id="JABFAD010000002">
    <property type="protein sequence ID" value="MBA0791631.1"/>
    <property type="molecule type" value="Genomic_DNA"/>
</dbReference>
<comment type="subcellular location">
    <subcellularLocation>
        <location evidence="1">Cell membrane</location>
        <topology evidence="1">Lipid-anchor</topology>
        <topology evidence="1">GPI-anchor</topology>
    </subcellularLocation>
</comment>
<evidence type="ECO:0000313" key="8">
    <source>
        <dbReference type="EMBL" id="MBA0791631.1"/>
    </source>
</evidence>
<dbReference type="PANTHER" id="PTHR31673:SF30">
    <property type="entry name" value="COBRA-LIKE PROTEIN 6"/>
    <property type="match status" value="1"/>
</dbReference>
<dbReference type="GO" id="GO:0005886">
    <property type="term" value="C:plasma membrane"/>
    <property type="evidence" value="ECO:0007669"/>
    <property type="project" value="UniProtKB-SubCell"/>
</dbReference>